<reference evidence="11 12" key="1">
    <citation type="journal article" date="2012" name="Eukaryot. Cell">
        <title>Draft genome sequence of CBS 2479, the standard type strain of Trichosporon asahii.</title>
        <authorList>
            <person name="Yang R.Y."/>
            <person name="Li H.T."/>
            <person name="Zhu H."/>
            <person name="Zhou G.P."/>
            <person name="Wang M."/>
            <person name="Wang L."/>
        </authorList>
    </citation>
    <scope>NUCLEOTIDE SEQUENCE [LARGE SCALE GENOMIC DNA]</scope>
    <source>
        <strain evidence="12">ATCC 90039 / CBS 2479 / JCM 2466 / KCTC 7840 / NCYC 2677 / UAMH 7654</strain>
    </source>
</reference>
<sequence>MDGERPSTRRGRPPPPIALAPLPTRFGGAGQPSSIVEHDEEEGPHHTSSPLSRSHDNTPRPIRPHDDDEDVDGVFAFARPPTSDAPPIHQYPPGLQRHDDGGDGVFAFAPPASPWPPASLPSSRDGSSAGGSSGQHRPSTARPSTRSMTSLQYPQGLQRLDSVDAGTFAFSSPTTSEARHLTTPGEEGASSYNSHRPLRPTRDDEEDTDGVFAFSNPSLPEEQQYHASRSHDSSLADYANPYAPPESSTANPWTNAGQQAPIPYSVPEEGTFAFATPEEAYIPSDRLTVGQPVPLPGNSDSTFGNNADTLSKRNTAVDVELGQPIGSPTTTAYQHSTVREPLLEPNLNRSAFRDWRYDTPPEESGLRRRHVYPPPPADVASVKPTDPQASGDKLDQLDQNNDSRPVLLKRPKTAYTEATERTEQTVPHGVTTWGDGIGGELNTSISPRSSFDEDSPYPEVRAAVSNLDDPEMPALTFRVFFIGILMTMIRAALNTFFRLRPPAPYIAPTLVCFFAYPFGQLLAWILPIGEWKLPKWLGGFTFDLNPCSFNIKEHSLIVAMSDIGGNVCGVVISIATLKRNYHISHNAMFTILLCIVTQATGSAFAYLLQRSAVQSASLLWPELLGTTTLLNTLHADSSDGRGISRKRFFGLSALGMFLYTPIPARLFSAMAFPDFPTWIAPHNITVNQVFGVATGMGLFPVTLDYTQVMKMATPFYIPWLTALNIFLGWSLFYCMIAPALYYTNKWFTGYMPMSSSRIADRFGMPYNVTRVLQGDRLNEEAYHAYSPIYFAASYHATHLMAFGVATSVLTHFAVHHGAHFWRCLRKKGDEEPPDVHAKMMRAYKGIPGWWFGVLLLVCFVCGIIGVEVYDTELPVWGVVLGLILGALFAIPSTFMAGVTTFTPPTNVIYELVAGFLWPGRPIPLLLFKSLGLQTVHATVGFTRGLKLGHYMKVPPQDLFIVQVIGLIVCVLVNAGMLAWVPPCDQCTFTTADYSASVIWGVIGPRRLFAAGAPYSSQLWVLLAGALLPLVLYYARRRAAVLTHLPGVSAPCLASVLNALGAINVPLMLSSAYFWPTVSFMHVATFTAIVFGANYYTRRRHTRWWIKYNYVLGAGLGVGCVLAQILCYLVFDVKEISVNWWGNNVWQNTADYNGTAVSRRAPKAGFGPSVFP</sequence>
<dbReference type="EMBL" id="ALBS01000020">
    <property type="protein sequence ID" value="EJT52693.1"/>
    <property type="molecule type" value="Genomic_DNA"/>
</dbReference>
<feature type="transmembrane region" description="Helical" evidence="10">
    <location>
        <begin position="848"/>
        <end position="869"/>
    </location>
</feature>
<feature type="transmembrane region" description="Helical" evidence="10">
    <location>
        <begin position="799"/>
        <end position="818"/>
    </location>
</feature>
<dbReference type="HOGENOM" id="CLU_274083_0_0_1"/>
<dbReference type="KEGG" id="tasa:A1Q1_02743"/>
<evidence type="ECO:0000313" key="12">
    <source>
        <dbReference type="Proteomes" id="UP000002748"/>
    </source>
</evidence>
<gene>
    <name evidence="11" type="ORF">A1Q1_02743</name>
</gene>
<feature type="transmembrane region" description="Helical" evidence="10">
    <location>
        <begin position="1072"/>
        <end position="1095"/>
    </location>
</feature>
<dbReference type="InterPro" id="IPR004813">
    <property type="entry name" value="OPT"/>
</dbReference>
<organism evidence="11 12">
    <name type="scientific">Trichosporon asahii var. asahii (strain ATCC 90039 / CBS 2479 / JCM 2466 / KCTC 7840 / NBRC 103889/ NCYC 2677 / UAMH 7654)</name>
    <name type="common">Yeast</name>
    <dbReference type="NCBI Taxonomy" id="1186058"/>
    <lineage>
        <taxon>Eukaryota</taxon>
        <taxon>Fungi</taxon>
        <taxon>Dikarya</taxon>
        <taxon>Basidiomycota</taxon>
        <taxon>Agaricomycotina</taxon>
        <taxon>Tremellomycetes</taxon>
        <taxon>Trichosporonales</taxon>
        <taxon>Trichosporonaceae</taxon>
        <taxon>Trichosporon</taxon>
    </lineage>
</organism>
<evidence type="ECO:0000256" key="4">
    <source>
        <dbReference type="ARBA" id="ARBA00022692"/>
    </source>
</evidence>
<comment type="caution">
    <text evidence="11">The sequence shown here is derived from an EMBL/GenBank/DDBJ whole genome shotgun (WGS) entry which is preliminary data.</text>
</comment>
<feature type="compositionally biased region" description="Polar residues" evidence="9">
    <location>
        <begin position="135"/>
        <end position="155"/>
    </location>
</feature>
<keyword evidence="7 10" id="KW-1133">Transmembrane helix</keyword>
<evidence type="ECO:0000256" key="10">
    <source>
        <dbReference type="SAM" id="Phobius"/>
    </source>
</evidence>
<accession>J5RHL9</accession>
<dbReference type="VEuPathDB" id="FungiDB:A1Q1_02743"/>
<feature type="region of interest" description="Disordered" evidence="9">
    <location>
        <begin position="354"/>
        <end position="404"/>
    </location>
</feature>
<evidence type="ECO:0000256" key="1">
    <source>
        <dbReference type="ARBA" id="ARBA00004141"/>
    </source>
</evidence>
<feature type="transmembrane region" description="Helical" evidence="10">
    <location>
        <begin position="875"/>
        <end position="898"/>
    </location>
</feature>
<dbReference type="GO" id="GO:0035673">
    <property type="term" value="F:oligopeptide transmembrane transporter activity"/>
    <property type="evidence" value="ECO:0007669"/>
    <property type="project" value="InterPro"/>
</dbReference>
<feature type="transmembrane region" description="Helical" evidence="10">
    <location>
        <begin position="684"/>
        <end position="703"/>
    </location>
</feature>
<dbReference type="NCBIfam" id="TIGR00728">
    <property type="entry name" value="OPT_sfam"/>
    <property type="match status" value="1"/>
</dbReference>
<keyword evidence="3" id="KW-0813">Transport</keyword>
<comment type="subcellular location">
    <subcellularLocation>
        <location evidence="1">Membrane</location>
        <topology evidence="1">Multi-pass membrane protein</topology>
    </subcellularLocation>
</comment>
<feature type="transmembrane region" description="Helical" evidence="10">
    <location>
        <begin position="648"/>
        <end position="672"/>
    </location>
</feature>
<comment type="similarity">
    <text evidence="2">Belongs to the oligopeptide OPT transporter family.</text>
</comment>
<dbReference type="GO" id="GO:0016020">
    <property type="term" value="C:membrane"/>
    <property type="evidence" value="ECO:0007669"/>
    <property type="project" value="UniProtKB-SubCell"/>
</dbReference>
<feature type="transmembrane region" description="Helical" evidence="10">
    <location>
        <begin position="505"/>
        <end position="526"/>
    </location>
</feature>
<dbReference type="NCBIfam" id="TIGR00727">
    <property type="entry name" value="ISP4_OPT"/>
    <property type="match status" value="1"/>
</dbReference>
<name>J5RHL9_TRIAS</name>
<dbReference type="Proteomes" id="UP000002748">
    <property type="component" value="Unassembled WGS sequence"/>
</dbReference>
<evidence type="ECO:0000256" key="3">
    <source>
        <dbReference type="ARBA" id="ARBA00022448"/>
    </source>
</evidence>
<dbReference type="RefSeq" id="XP_014184130.1">
    <property type="nucleotide sequence ID" value="XM_014328655.1"/>
</dbReference>
<keyword evidence="6" id="KW-0653">Protein transport</keyword>
<keyword evidence="5" id="KW-0571">Peptide transport</keyword>
<evidence type="ECO:0000256" key="9">
    <source>
        <dbReference type="SAM" id="MobiDB-lite"/>
    </source>
</evidence>
<evidence type="ECO:0000313" key="11">
    <source>
        <dbReference type="EMBL" id="EJT52693.1"/>
    </source>
</evidence>
<keyword evidence="4 10" id="KW-0812">Transmembrane</keyword>
<evidence type="ECO:0000256" key="2">
    <source>
        <dbReference type="ARBA" id="ARBA00008807"/>
    </source>
</evidence>
<feature type="transmembrane region" description="Helical" evidence="10">
    <location>
        <begin position="715"/>
        <end position="742"/>
    </location>
</feature>
<dbReference type="InterPro" id="IPR004648">
    <property type="entry name" value="Oligpept_transpt"/>
</dbReference>
<feature type="transmembrane region" description="Helical" evidence="10">
    <location>
        <begin position="587"/>
        <end position="608"/>
    </location>
</feature>
<feature type="transmembrane region" description="Helical" evidence="10">
    <location>
        <begin position="1046"/>
        <end position="1066"/>
    </location>
</feature>
<dbReference type="GO" id="GO:0015031">
    <property type="term" value="P:protein transport"/>
    <property type="evidence" value="ECO:0007669"/>
    <property type="project" value="UniProtKB-KW"/>
</dbReference>
<dbReference type="GeneID" id="25986256"/>
<evidence type="ECO:0000256" key="6">
    <source>
        <dbReference type="ARBA" id="ARBA00022927"/>
    </source>
</evidence>
<keyword evidence="8 10" id="KW-0472">Membrane</keyword>
<feature type="region of interest" description="Disordered" evidence="9">
    <location>
        <begin position="1"/>
        <end position="264"/>
    </location>
</feature>
<evidence type="ECO:0000256" key="7">
    <source>
        <dbReference type="ARBA" id="ARBA00022989"/>
    </source>
</evidence>
<protein>
    <recommendedName>
        <fullName evidence="13">Oligopeptide transporter</fullName>
    </recommendedName>
</protein>
<feature type="transmembrane region" description="Helical" evidence="10">
    <location>
        <begin position="1107"/>
        <end position="1130"/>
    </location>
</feature>
<dbReference type="PANTHER" id="PTHR22601">
    <property type="entry name" value="ISP4 LIKE PROTEIN"/>
    <property type="match status" value="1"/>
</dbReference>
<proteinExistence type="inferred from homology"/>
<dbReference type="OrthoDB" id="9986677at2759"/>
<dbReference type="Pfam" id="PF03169">
    <property type="entry name" value="OPT"/>
    <property type="match status" value="1"/>
</dbReference>
<feature type="compositionally biased region" description="Polar residues" evidence="9">
    <location>
        <begin position="246"/>
        <end position="258"/>
    </location>
</feature>
<feature type="transmembrane region" description="Helical" evidence="10">
    <location>
        <begin position="958"/>
        <end position="980"/>
    </location>
</feature>
<dbReference type="AlphaFoldDB" id="J5RHL9"/>
<evidence type="ECO:0000256" key="5">
    <source>
        <dbReference type="ARBA" id="ARBA00022856"/>
    </source>
</evidence>
<evidence type="ECO:0008006" key="13">
    <source>
        <dbReference type="Google" id="ProtNLM"/>
    </source>
</evidence>
<feature type="transmembrane region" description="Helical" evidence="10">
    <location>
        <begin position="475"/>
        <end position="493"/>
    </location>
</feature>
<evidence type="ECO:0000256" key="8">
    <source>
        <dbReference type="ARBA" id="ARBA00023136"/>
    </source>
</evidence>
<feature type="compositionally biased region" description="Basic and acidic residues" evidence="9">
    <location>
        <begin position="53"/>
        <end position="66"/>
    </location>
</feature>
<feature type="transmembrane region" description="Helical" evidence="10">
    <location>
        <begin position="1016"/>
        <end position="1034"/>
    </location>
</feature>